<name>A0ABP6ND02_9ACTN</name>
<dbReference type="RefSeq" id="WP_344861209.1">
    <property type="nucleotide sequence ID" value="NZ_BAAAUT010000029.1"/>
</dbReference>
<organism evidence="1 2">
    <name type="scientific">Planomonospora alba</name>
    <dbReference type="NCBI Taxonomy" id="161354"/>
    <lineage>
        <taxon>Bacteria</taxon>
        <taxon>Bacillati</taxon>
        <taxon>Actinomycetota</taxon>
        <taxon>Actinomycetes</taxon>
        <taxon>Streptosporangiales</taxon>
        <taxon>Streptosporangiaceae</taxon>
        <taxon>Planomonospora</taxon>
    </lineage>
</organism>
<evidence type="ECO:0000313" key="1">
    <source>
        <dbReference type="EMBL" id="GAA3143100.1"/>
    </source>
</evidence>
<comment type="caution">
    <text evidence="1">The sequence shown here is derived from an EMBL/GenBank/DDBJ whole genome shotgun (WGS) entry which is preliminary data.</text>
</comment>
<dbReference type="Proteomes" id="UP001500320">
    <property type="component" value="Unassembled WGS sequence"/>
</dbReference>
<gene>
    <name evidence="1" type="ORF">GCM10010466_37590</name>
</gene>
<evidence type="ECO:0000313" key="2">
    <source>
        <dbReference type="Proteomes" id="UP001500320"/>
    </source>
</evidence>
<dbReference type="EMBL" id="BAAAUT010000029">
    <property type="protein sequence ID" value="GAA3143100.1"/>
    <property type="molecule type" value="Genomic_DNA"/>
</dbReference>
<sequence length="100" mass="11388">MSARVLGWEMPCPSVHLPPARDGHQALDWYGSARFGRVRVVAWTCHAHRVTFYELCEAGGLSFIRRTVDQNGRRVVAYSNAWPCRKGREMWTALVCGLVR</sequence>
<protein>
    <submittedName>
        <fullName evidence="1">Uncharacterized protein</fullName>
    </submittedName>
</protein>
<reference evidence="2" key="1">
    <citation type="journal article" date="2019" name="Int. J. Syst. Evol. Microbiol.">
        <title>The Global Catalogue of Microorganisms (GCM) 10K type strain sequencing project: providing services to taxonomists for standard genome sequencing and annotation.</title>
        <authorList>
            <consortium name="The Broad Institute Genomics Platform"/>
            <consortium name="The Broad Institute Genome Sequencing Center for Infectious Disease"/>
            <person name="Wu L."/>
            <person name="Ma J."/>
        </authorList>
    </citation>
    <scope>NUCLEOTIDE SEQUENCE [LARGE SCALE GENOMIC DNA]</scope>
    <source>
        <strain evidence="2">JCM 9373</strain>
    </source>
</reference>
<proteinExistence type="predicted"/>
<accession>A0ABP6ND02</accession>
<keyword evidence="2" id="KW-1185">Reference proteome</keyword>